<keyword evidence="4" id="KW-0456">Lyase</keyword>
<comment type="similarity">
    <text evidence="2 9">Belongs to the Orn/Lys/Arg decarboxylase class-II family.</text>
</comment>
<comment type="cofactor">
    <cofactor evidence="1 8">
        <name>pyridoxal 5'-phosphate</name>
        <dbReference type="ChEBI" id="CHEBI:597326"/>
    </cofactor>
</comment>
<proteinExistence type="inferred from homology"/>
<evidence type="ECO:0000259" key="11">
    <source>
        <dbReference type="Pfam" id="PF02784"/>
    </source>
</evidence>
<feature type="domain" description="Orn/DAP/Arg decarboxylase 2 C-terminal" evidence="10">
    <location>
        <begin position="268"/>
        <end position="350"/>
    </location>
</feature>
<evidence type="ECO:0000256" key="3">
    <source>
        <dbReference type="ARBA" id="ARBA00022898"/>
    </source>
</evidence>
<dbReference type="InterPro" id="IPR022643">
    <property type="entry name" value="De-COase2_C"/>
</dbReference>
<dbReference type="Pfam" id="PF02784">
    <property type="entry name" value="Orn_Arg_deC_N"/>
    <property type="match status" value="1"/>
</dbReference>
<dbReference type="PROSITE" id="PS00879">
    <property type="entry name" value="ODR_DC_2_2"/>
    <property type="match status" value="1"/>
</dbReference>
<dbReference type="EC" id="4.1.1.17" evidence="6"/>
<gene>
    <name evidence="12" type="ORF">GRI47_02715</name>
</gene>
<evidence type="ECO:0000256" key="2">
    <source>
        <dbReference type="ARBA" id="ARBA00008872"/>
    </source>
</evidence>
<dbReference type="SUPFAM" id="SSF51419">
    <property type="entry name" value="PLP-binding barrel"/>
    <property type="match status" value="1"/>
</dbReference>
<dbReference type="AlphaFoldDB" id="A0A844Y366"/>
<evidence type="ECO:0000256" key="5">
    <source>
        <dbReference type="ARBA" id="ARBA00034115"/>
    </source>
</evidence>
<keyword evidence="3 8" id="KW-0663">Pyridoxal phosphate</keyword>
<comment type="pathway">
    <text evidence="5">Amine and polyamine biosynthesis; putrescine biosynthesis via L-ornithine pathway; putrescine from L-ornithine: step 1/1.</text>
</comment>
<sequence length="400" mass="44067">MQHFPDAKAVVRALSPDEPVILNRPHAAARAARFFVEKFPGKSLYAVKANPSPDLIRVLWESGVTHYDVASITEVRLVRGLLPDATLCFMHPIKAPGAIREAYFDHGVRTFSLDSSEELAKIVEATRGDDGVAARDLRLCIRLRVSSEYSELSLASKFGCDLTEAPLLLREARQYADWLGVCFHVGSQAMTPFAFVQALDRTRAAIAEASVVIDMVDVGGGFPSVYPGLEPPPLEDYFALIHQHFYALPIAYNAELWCEPGRALCAEYSSLIVRVEKRRGEELYINDGAYGALFDAAHVAWKFPVRALEDDLINPDMDFAFYGPTCDDADYMQGPFVLPSDIQAGDYIEIGMLGAYGAAMKTDFNGFGATRHVIVEDEPMASLYDGSRARVASDNVVSLR</sequence>
<comment type="caution">
    <text evidence="12">The sequence shown here is derived from an EMBL/GenBank/DDBJ whole genome shotgun (WGS) entry which is preliminary data.</text>
</comment>
<dbReference type="EMBL" id="WTYD01000001">
    <property type="protein sequence ID" value="MXO52920.1"/>
    <property type="molecule type" value="Genomic_DNA"/>
</dbReference>
<evidence type="ECO:0000259" key="10">
    <source>
        <dbReference type="Pfam" id="PF00278"/>
    </source>
</evidence>
<evidence type="ECO:0000256" key="9">
    <source>
        <dbReference type="RuleBase" id="RU003737"/>
    </source>
</evidence>
<evidence type="ECO:0000256" key="4">
    <source>
        <dbReference type="ARBA" id="ARBA00023239"/>
    </source>
</evidence>
<evidence type="ECO:0000256" key="6">
    <source>
        <dbReference type="ARBA" id="ARBA00034138"/>
    </source>
</evidence>
<dbReference type="RefSeq" id="WP_160659836.1">
    <property type="nucleotide sequence ID" value="NZ_BAABDV010000001.1"/>
</dbReference>
<dbReference type="GO" id="GO:0004586">
    <property type="term" value="F:ornithine decarboxylase activity"/>
    <property type="evidence" value="ECO:0007669"/>
    <property type="project" value="UniProtKB-EC"/>
</dbReference>
<dbReference type="GO" id="GO:0033387">
    <property type="term" value="P:putrescine biosynthetic process from arginine, via ornithine"/>
    <property type="evidence" value="ECO:0007669"/>
    <property type="project" value="TreeGrafter"/>
</dbReference>
<feature type="active site" description="Proton donor" evidence="8">
    <location>
        <position position="326"/>
    </location>
</feature>
<dbReference type="InterPro" id="IPR022644">
    <property type="entry name" value="De-COase2_N"/>
</dbReference>
<reference evidence="12 13" key="1">
    <citation type="submission" date="2019-12" db="EMBL/GenBank/DDBJ databases">
        <title>Genomic-based taxomic classification of the family Erythrobacteraceae.</title>
        <authorList>
            <person name="Xu L."/>
        </authorList>
    </citation>
    <scope>NUCLEOTIDE SEQUENCE [LARGE SCALE GENOMIC DNA]</scope>
    <source>
        <strain evidence="12 13">JCM 17468</strain>
    </source>
</reference>
<dbReference type="Proteomes" id="UP000430272">
    <property type="component" value="Unassembled WGS sequence"/>
</dbReference>
<dbReference type="OrthoDB" id="9802147at2"/>
<dbReference type="PRINTS" id="PR01179">
    <property type="entry name" value="ODADCRBXLASE"/>
</dbReference>
<dbReference type="GO" id="GO:0005737">
    <property type="term" value="C:cytoplasm"/>
    <property type="evidence" value="ECO:0007669"/>
    <property type="project" value="TreeGrafter"/>
</dbReference>
<dbReference type="InterPro" id="IPR029066">
    <property type="entry name" value="PLP-binding_barrel"/>
</dbReference>
<feature type="modified residue" description="N6-(pyridoxal phosphate)lysine" evidence="8">
    <location>
        <position position="48"/>
    </location>
</feature>
<evidence type="ECO:0000256" key="8">
    <source>
        <dbReference type="PIRSR" id="PIRSR600183-50"/>
    </source>
</evidence>
<dbReference type="InterPro" id="IPR022653">
    <property type="entry name" value="De-COase2_pyr-phos_BS"/>
</dbReference>
<dbReference type="InterPro" id="IPR000183">
    <property type="entry name" value="Orn/DAP/Arg_de-COase"/>
</dbReference>
<accession>A0A844Y366</accession>
<dbReference type="PANTHER" id="PTHR11482">
    <property type="entry name" value="ARGININE/DIAMINOPIMELATE/ORNITHINE DECARBOXYLASE"/>
    <property type="match status" value="1"/>
</dbReference>
<dbReference type="PANTHER" id="PTHR11482:SF6">
    <property type="entry name" value="ORNITHINE DECARBOXYLASE 1-RELATED"/>
    <property type="match status" value="1"/>
</dbReference>
<dbReference type="Gene3D" id="3.20.20.10">
    <property type="entry name" value="Alanine racemase"/>
    <property type="match status" value="1"/>
</dbReference>
<dbReference type="InterPro" id="IPR002433">
    <property type="entry name" value="Orn_de-COase"/>
</dbReference>
<dbReference type="SUPFAM" id="SSF50621">
    <property type="entry name" value="Alanine racemase C-terminal domain-like"/>
    <property type="match status" value="1"/>
</dbReference>
<dbReference type="PROSITE" id="PS00878">
    <property type="entry name" value="ODR_DC_2_1"/>
    <property type="match status" value="1"/>
</dbReference>
<comment type="catalytic activity">
    <reaction evidence="7">
        <text>L-ornithine + H(+) = putrescine + CO2</text>
        <dbReference type="Rhea" id="RHEA:22964"/>
        <dbReference type="ChEBI" id="CHEBI:15378"/>
        <dbReference type="ChEBI" id="CHEBI:16526"/>
        <dbReference type="ChEBI" id="CHEBI:46911"/>
        <dbReference type="ChEBI" id="CHEBI:326268"/>
        <dbReference type="EC" id="4.1.1.17"/>
    </reaction>
</comment>
<evidence type="ECO:0000313" key="12">
    <source>
        <dbReference type="EMBL" id="MXO52920.1"/>
    </source>
</evidence>
<dbReference type="Pfam" id="PF00278">
    <property type="entry name" value="Orn_DAP_Arg_deC"/>
    <property type="match status" value="1"/>
</dbReference>
<dbReference type="Gene3D" id="2.40.37.10">
    <property type="entry name" value="Lyase, Ornithine Decarboxylase, Chain A, domain 1"/>
    <property type="match status" value="1"/>
</dbReference>
<feature type="domain" description="Orn/DAP/Arg decarboxylase 2 N-terminal" evidence="11">
    <location>
        <begin position="35"/>
        <end position="266"/>
    </location>
</feature>
<dbReference type="InterPro" id="IPR009006">
    <property type="entry name" value="Ala_racemase/Decarboxylase_C"/>
</dbReference>
<name>A0A844Y366_9SPHN</name>
<keyword evidence="13" id="KW-1185">Reference proteome</keyword>
<protein>
    <recommendedName>
        <fullName evidence="6">ornithine decarboxylase</fullName>
        <ecNumber evidence="6">4.1.1.17</ecNumber>
    </recommendedName>
</protein>
<evidence type="ECO:0000256" key="1">
    <source>
        <dbReference type="ARBA" id="ARBA00001933"/>
    </source>
</evidence>
<evidence type="ECO:0000256" key="7">
    <source>
        <dbReference type="ARBA" id="ARBA00049127"/>
    </source>
</evidence>
<dbReference type="InterPro" id="IPR022657">
    <property type="entry name" value="De-COase2_CS"/>
</dbReference>
<evidence type="ECO:0000313" key="13">
    <source>
        <dbReference type="Proteomes" id="UP000430272"/>
    </source>
</evidence>
<organism evidence="12 13">
    <name type="scientific">Qipengyuania pelagi</name>
    <dbReference type="NCBI Taxonomy" id="994320"/>
    <lineage>
        <taxon>Bacteria</taxon>
        <taxon>Pseudomonadati</taxon>
        <taxon>Pseudomonadota</taxon>
        <taxon>Alphaproteobacteria</taxon>
        <taxon>Sphingomonadales</taxon>
        <taxon>Erythrobacteraceae</taxon>
        <taxon>Qipengyuania</taxon>
    </lineage>
</organism>